<evidence type="ECO:0000256" key="7">
    <source>
        <dbReference type="SAM" id="Phobius"/>
    </source>
</evidence>
<comment type="subcellular location">
    <subcellularLocation>
        <location evidence="1">Cell membrane</location>
        <topology evidence="1">Multi-pass membrane protein</topology>
    </subcellularLocation>
</comment>
<proteinExistence type="inferred from homology"/>
<feature type="transmembrane region" description="Helical" evidence="7">
    <location>
        <begin position="148"/>
        <end position="167"/>
    </location>
</feature>
<evidence type="ECO:0000313" key="9">
    <source>
        <dbReference type="EMBL" id="MCV9886231.1"/>
    </source>
</evidence>
<feature type="transmembrane region" description="Helical" evidence="7">
    <location>
        <begin position="202"/>
        <end position="220"/>
    </location>
</feature>
<dbReference type="RefSeq" id="WP_264142859.1">
    <property type="nucleotide sequence ID" value="NZ_JAOYEY010000036.1"/>
</dbReference>
<evidence type="ECO:0000256" key="5">
    <source>
        <dbReference type="ARBA" id="ARBA00022989"/>
    </source>
</evidence>
<sequence>MSNRISWVDFAKGIGIILVVYGHVLRGIESASMGLSESFFAISDKLVYGFHMPLFFLLSGLFLSKWINKGFKKGVTEKAALLLIPYLIWSLIQGSVNIVLSSFTNQSLTWGDLIINMFMSPFGQFWFLYVLFIMFVIYYIFRKVTTQNSTLIISLILFLIAPFSDVWVLNSVFKNFFFFVVGVNLMNFNLQKVEKCVSNNLYKLSSVVLFIVINYIYLSIELTTFWENLLELPVAIIGINLIIVVSVIVSKIKPFKFIEVLGVLSMAIYLLHILAGSGTRIILNGIFNIDNVAIHIVVGTVLGIAFPVIAYKIIEKFKINKYLFGR</sequence>
<comment type="caution">
    <text evidence="9">The sequence shown here is derived from an EMBL/GenBank/DDBJ whole genome shotgun (WGS) entry which is preliminary data.</text>
</comment>
<comment type="similarity">
    <text evidence="2">Belongs to the acyltransferase 3 family.</text>
</comment>
<evidence type="ECO:0000259" key="8">
    <source>
        <dbReference type="Pfam" id="PF01757"/>
    </source>
</evidence>
<gene>
    <name evidence="9" type="ORF">OIH86_11230</name>
</gene>
<dbReference type="PANTHER" id="PTHR40074">
    <property type="entry name" value="O-ACETYLTRANSFERASE WECH"/>
    <property type="match status" value="1"/>
</dbReference>
<name>A0ABT3DH61_9BACI</name>
<evidence type="ECO:0000256" key="1">
    <source>
        <dbReference type="ARBA" id="ARBA00004651"/>
    </source>
</evidence>
<feature type="transmembrane region" description="Helical" evidence="7">
    <location>
        <begin position="292"/>
        <end position="314"/>
    </location>
</feature>
<dbReference type="Proteomes" id="UP001526147">
    <property type="component" value="Unassembled WGS sequence"/>
</dbReference>
<feature type="transmembrane region" description="Helical" evidence="7">
    <location>
        <begin position="46"/>
        <end position="67"/>
    </location>
</feature>
<keyword evidence="6 7" id="KW-0472">Membrane</keyword>
<feature type="transmembrane region" description="Helical" evidence="7">
    <location>
        <begin position="232"/>
        <end position="249"/>
    </location>
</feature>
<feature type="domain" description="Acyltransferase 3" evidence="8">
    <location>
        <begin position="6"/>
        <end position="311"/>
    </location>
</feature>
<keyword evidence="5 7" id="KW-1133">Transmembrane helix</keyword>
<accession>A0ABT3DH61</accession>
<keyword evidence="4 7" id="KW-0812">Transmembrane</keyword>
<dbReference type="GO" id="GO:0016746">
    <property type="term" value="F:acyltransferase activity"/>
    <property type="evidence" value="ECO:0007669"/>
    <property type="project" value="UniProtKB-KW"/>
</dbReference>
<dbReference type="Pfam" id="PF01757">
    <property type="entry name" value="Acyl_transf_3"/>
    <property type="match status" value="1"/>
</dbReference>
<feature type="transmembrane region" description="Helical" evidence="7">
    <location>
        <begin position="173"/>
        <end position="190"/>
    </location>
</feature>
<keyword evidence="9" id="KW-0808">Transferase</keyword>
<evidence type="ECO:0000256" key="3">
    <source>
        <dbReference type="ARBA" id="ARBA00022475"/>
    </source>
</evidence>
<keyword evidence="10" id="KW-1185">Reference proteome</keyword>
<dbReference type="InterPro" id="IPR002656">
    <property type="entry name" value="Acyl_transf_3_dom"/>
</dbReference>
<feature type="transmembrane region" description="Helical" evidence="7">
    <location>
        <begin position="261"/>
        <end position="286"/>
    </location>
</feature>
<reference evidence="9 10" key="1">
    <citation type="submission" date="2022-10" db="EMBL/GenBank/DDBJ databases">
        <title>Draft genome assembly of moderately radiation resistant bacterium Metabacillus halosaccharovorans.</title>
        <authorList>
            <person name="Pal S."/>
            <person name="Gopinathan A."/>
        </authorList>
    </citation>
    <scope>NUCLEOTIDE SEQUENCE [LARGE SCALE GENOMIC DNA]</scope>
    <source>
        <strain evidence="9 10">VITHBRA001</strain>
    </source>
</reference>
<keyword evidence="9" id="KW-0012">Acyltransferase</keyword>
<feature type="transmembrane region" description="Helical" evidence="7">
    <location>
        <begin position="7"/>
        <end position="26"/>
    </location>
</feature>
<evidence type="ECO:0000256" key="2">
    <source>
        <dbReference type="ARBA" id="ARBA00007400"/>
    </source>
</evidence>
<evidence type="ECO:0000256" key="4">
    <source>
        <dbReference type="ARBA" id="ARBA00022692"/>
    </source>
</evidence>
<evidence type="ECO:0000256" key="6">
    <source>
        <dbReference type="ARBA" id="ARBA00023136"/>
    </source>
</evidence>
<organism evidence="9 10">
    <name type="scientific">Metabacillus halosaccharovorans</name>
    <dbReference type="NCBI Taxonomy" id="930124"/>
    <lineage>
        <taxon>Bacteria</taxon>
        <taxon>Bacillati</taxon>
        <taxon>Bacillota</taxon>
        <taxon>Bacilli</taxon>
        <taxon>Bacillales</taxon>
        <taxon>Bacillaceae</taxon>
        <taxon>Metabacillus</taxon>
    </lineage>
</organism>
<keyword evidence="3" id="KW-1003">Cell membrane</keyword>
<protein>
    <submittedName>
        <fullName evidence="9">Acyltransferase</fullName>
    </submittedName>
</protein>
<feature type="transmembrane region" description="Helical" evidence="7">
    <location>
        <begin position="79"/>
        <end position="103"/>
    </location>
</feature>
<dbReference type="EMBL" id="JAOYEY010000036">
    <property type="protein sequence ID" value="MCV9886231.1"/>
    <property type="molecule type" value="Genomic_DNA"/>
</dbReference>
<dbReference type="PANTHER" id="PTHR40074:SF2">
    <property type="entry name" value="O-ACETYLTRANSFERASE WECH"/>
    <property type="match status" value="1"/>
</dbReference>
<feature type="transmembrane region" description="Helical" evidence="7">
    <location>
        <begin position="123"/>
        <end position="141"/>
    </location>
</feature>
<evidence type="ECO:0000313" key="10">
    <source>
        <dbReference type="Proteomes" id="UP001526147"/>
    </source>
</evidence>